<keyword evidence="2" id="KW-0472">Membrane</keyword>
<evidence type="ECO:0000259" key="3">
    <source>
        <dbReference type="Pfam" id="PF07693"/>
    </source>
</evidence>
<sequence length="473" mass="52284">MLPVLLRDKFAPGLLLAILTLGLVLLTLVWAWQIVRLLGRRRELRAVSPNLGPDSLAAVLGKDDQPSAADTLGFGAVADAVAGLLRNAATGAPYSVVVSGNWGSGKSSVMLQIRKKLCQEPDRAPFRDIWINVWHYQSEQHLLGAFLRDLLRACDDGSYRSSFRKGRLRELGFWQAWRVGIVLFLLGPVVLYLTGVLLESPPLRLFSTLGLVKPAHDLDAWFHLHHLGWVLAPLHLLHRAPDLLQLAGSDKTSGTPGLTIWSTVLAWLGTLLGLIHALRTQGAAITELLPLRQFEQAAARADTGFRDQYRREFSDVLRYAPSGLRIVFFVDDVDRIPGPRVLELLESLNFLVEVSREARAQQDAIVKAAPDDDRTKSAPEDVARLYFVLGMHVPEVVRTLADALDPNQRLPSRAEARHHAARYLEKLIDLVVPMPTLAQCAPEQVAKLLFGEEEPRPEPTTTDAVPQPSPLSA</sequence>
<dbReference type="InterPro" id="IPR027417">
    <property type="entry name" value="P-loop_NTPase"/>
</dbReference>
<evidence type="ECO:0000313" key="4">
    <source>
        <dbReference type="EMBL" id="GGF26204.1"/>
    </source>
</evidence>
<protein>
    <recommendedName>
        <fullName evidence="3">KAP NTPase domain-containing protein</fullName>
    </recommendedName>
</protein>
<evidence type="ECO:0000256" key="1">
    <source>
        <dbReference type="SAM" id="MobiDB-lite"/>
    </source>
</evidence>
<gene>
    <name evidence="4" type="ORF">GCM10011383_42150</name>
</gene>
<dbReference type="Gene3D" id="3.40.50.300">
    <property type="entry name" value="P-loop containing nucleotide triphosphate hydrolases"/>
    <property type="match status" value="1"/>
</dbReference>
<proteinExistence type="predicted"/>
<keyword evidence="2" id="KW-1133">Transmembrane helix</keyword>
<feature type="transmembrane region" description="Helical" evidence="2">
    <location>
        <begin position="12"/>
        <end position="35"/>
    </location>
</feature>
<dbReference type="InterPro" id="IPR011646">
    <property type="entry name" value="KAP_P-loop"/>
</dbReference>
<organism evidence="4 5">
    <name type="scientific">Hymenobacter cavernae</name>
    <dbReference type="NCBI Taxonomy" id="2044852"/>
    <lineage>
        <taxon>Bacteria</taxon>
        <taxon>Pseudomonadati</taxon>
        <taxon>Bacteroidota</taxon>
        <taxon>Cytophagia</taxon>
        <taxon>Cytophagales</taxon>
        <taxon>Hymenobacteraceae</taxon>
        <taxon>Hymenobacter</taxon>
    </lineage>
</organism>
<feature type="transmembrane region" description="Helical" evidence="2">
    <location>
        <begin position="176"/>
        <end position="198"/>
    </location>
</feature>
<keyword evidence="2" id="KW-0812">Transmembrane</keyword>
<name>A0ABQ1UVD8_9BACT</name>
<feature type="domain" description="KAP NTPase" evidence="3">
    <location>
        <begin position="77"/>
        <end position="355"/>
    </location>
</feature>
<dbReference type="SUPFAM" id="SSF52540">
    <property type="entry name" value="P-loop containing nucleoside triphosphate hydrolases"/>
    <property type="match status" value="1"/>
</dbReference>
<dbReference type="RefSeq" id="WP_188816061.1">
    <property type="nucleotide sequence ID" value="NZ_BMHT01000009.1"/>
</dbReference>
<accession>A0ABQ1UVD8</accession>
<evidence type="ECO:0000256" key="2">
    <source>
        <dbReference type="SAM" id="Phobius"/>
    </source>
</evidence>
<dbReference type="EMBL" id="BMHT01000009">
    <property type="protein sequence ID" value="GGF26204.1"/>
    <property type="molecule type" value="Genomic_DNA"/>
</dbReference>
<evidence type="ECO:0000313" key="5">
    <source>
        <dbReference type="Proteomes" id="UP000632273"/>
    </source>
</evidence>
<dbReference type="Proteomes" id="UP000632273">
    <property type="component" value="Unassembled WGS sequence"/>
</dbReference>
<reference evidence="5" key="1">
    <citation type="journal article" date="2019" name="Int. J. Syst. Evol. Microbiol.">
        <title>The Global Catalogue of Microorganisms (GCM) 10K type strain sequencing project: providing services to taxonomists for standard genome sequencing and annotation.</title>
        <authorList>
            <consortium name="The Broad Institute Genomics Platform"/>
            <consortium name="The Broad Institute Genome Sequencing Center for Infectious Disease"/>
            <person name="Wu L."/>
            <person name="Ma J."/>
        </authorList>
    </citation>
    <scope>NUCLEOTIDE SEQUENCE [LARGE SCALE GENOMIC DNA]</scope>
    <source>
        <strain evidence="5">CGMCC 1.15197</strain>
    </source>
</reference>
<dbReference type="Pfam" id="PF07693">
    <property type="entry name" value="KAP_NTPase"/>
    <property type="match status" value="1"/>
</dbReference>
<keyword evidence="5" id="KW-1185">Reference proteome</keyword>
<feature type="region of interest" description="Disordered" evidence="1">
    <location>
        <begin position="450"/>
        <end position="473"/>
    </location>
</feature>
<comment type="caution">
    <text evidence="4">The sequence shown here is derived from an EMBL/GenBank/DDBJ whole genome shotgun (WGS) entry which is preliminary data.</text>
</comment>